<comment type="caution">
    <text evidence="1">The sequence shown here is derived from an EMBL/GenBank/DDBJ whole genome shotgun (WGS) entry which is preliminary data.</text>
</comment>
<reference evidence="1" key="1">
    <citation type="submission" date="2020-01" db="EMBL/GenBank/DDBJ databases">
        <authorList>
            <person name="Feng Z.H.Z."/>
        </authorList>
    </citation>
    <scope>NUCLEOTIDE SEQUENCE</scope>
    <source>
        <strain evidence="1">CBS107.38</strain>
    </source>
</reference>
<name>A0A8H7EEW0_9PLEO</name>
<proteinExistence type="predicted"/>
<gene>
    <name evidence="1" type="ORF">GT037_006422</name>
</gene>
<accession>A0A8H7EEW0</accession>
<protein>
    <submittedName>
        <fullName evidence="1">Uncharacterized protein</fullName>
    </submittedName>
</protein>
<dbReference type="RefSeq" id="XP_038785966.1">
    <property type="nucleotide sequence ID" value="XM_038931469.1"/>
</dbReference>
<evidence type="ECO:0000313" key="1">
    <source>
        <dbReference type="EMBL" id="KAF7675703.1"/>
    </source>
</evidence>
<dbReference type="GeneID" id="62204647"/>
<reference evidence="1" key="2">
    <citation type="submission" date="2020-08" db="EMBL/GenBank/DDBJ databases">
        <title>Draft Genome Sequence of Cumin Blight Pathogen Alternaria burnsii.</title>
        <authorList>
            <person name="Feng Z."/>
        </authorList>
    </citation>
    <scope>NUCLEOTIDE SEQUENCE</scope>
    <source>
        <strain evidence="1">CBS107.38</strain>
    </source>
</reference>
<dbReference type="Proteomes" id="UP000596902">
    <property type="component" value="Unassembled WGS sequence"/>
</dbReference>
<keyword evidence="2" id="KW-1185">Reference proteome</keyword>
<dbReference type="AlphaFoldDB" id="A0A8H7EEW0"/>
<organism evidence="1 2">
    <name type="scientific">Alternaria burnsii</name>
    <dbReference type="NCBI Taxonomy" id="1187904"/>
    <lineage>
        <taxon>Eukaryota</taxon>
        <taxon>Fungi</taxon>
        <taxon>Dikarya</taxon>
        <taxon>Ascomycota</taxon>
        <taxon>Pezizomycotina</taxon>
        <taxon>Dothideomycetes</taxon>
        <taxon>Pleosporomycetidae</taxon>
        <taxon>Pleosporales</taxon>
        <taxon>Pleosporineae</taxon>
        <taxon>Pleosporaceae</taxon>
        <taxon>Alternaria</taxon>
        <taxon>Alternaria sect. Alternaria</taxon>
    </lineage>
</organism>
<evidence type="ECO:0000313" key="2">
    <source>
        <dbReference type="Proteomes" id="UP000596902"/>
    </source>
</evidence>
<sequence>MSMASGFESPAALEECTHGEKLVVSIGIVGIRHSDVLQPDVFITREWSIHMTLMESECDKLKWQAGFYRTYKLGPGHPHEVFGLFIQWLYTRTYQEKEGLAWSFDRCLTLLSAPLEIGLAPELQVDWPVKAAVASWELGVTLHAKNFQNTPSSESFTEGSSQLQQLLQNVVVRNWGDTAIIDHTAQELWSFFLGLCPSFREDFLVATKHALEKRQEEELDFVKYLIH</sequence>
<dbReference type="EMBL" id="JAAABM010000008">
    <property type="protein sequence ID" value="KAF7675703.1"/>
    <property type="molecule type" value="Genomic_DNA"/>
</dbReference>